<dbReference type="PANTHER" id="PTHR11434:SF16">
    <property type="entry name" value="NADH-UBIQUINONE OXIDOREDUCTASE CHAIN 4L"/>
    <property type="match status" value="1"/>
</dbReference>
<feature type="transmembrane region" description="Helical" evidence="7">
    <location>
        <begin position="21"/>
        <end position="40"/>
    </location>
</feature>
<dbReference type="NCBIfam" id="NF004320">
    <property type="entry name" value="PRK05715.1-2"/>
    <property type="match status" value="1"/>
</dbReference>
<dbReference type="GO" id="GO:0016651">
    <property type="term" value="F:oxidoreductase activity, acting on NAD(P)H"/>
    <property type="evidence" value="ECO:0007669"/>
    <property type="project" value="InterPro"/>
</dbReference>
<keyword evidence="8" id="KW-0496">Mitochondrion</keyword>
<feature type="transmembrane region" description="Helical" evidence="7">
    <location>
        <begin position="46"/>
        <end position="67"/>
    </location>
</feature>
<dbReference type="Pfam" id="PF00420">
    <property type="entry name" value="Oxidored_q2"/>
    <property type="match status" value="1"/>
</dbReference>
<comment type="similarity">
    <text evidence="2">Belongs to the complex I subunit 4L family.</text>
</comment>
<evidence type="ECO:0000256" key="7">
    <source>
        <dbReference type="SAM" id="Phobius"/>
    </source>
</evidence>
<accession>A0A1D8D5F3</accession>
<dbReference type="RefSeq" id="YP_009308404.1">
    <property type="nucleotide sequence ID" value="NC_031417.1"/>
</dbReference>
<evidence type="ECO:0000313" key="8">
    <source>
        <dbReference type="EMBL" id="AOS85542.1"/>
    </source>
</evidence>
<dbReference type="NCBIfam" id="NF004321">
    <property type="entry name" value="PRK05715.1-3"/>
    <property type="match status" value="1"/>
</dbReference>
<dbReference type="AlphaFoldDB" id="A0A1D8D5F3"/>
<name>A0A1D8D5F3_9EUKA</name>
<dbReference type="NCBIfam" id="NF004323">
    <property type="entry name" value="PRK05715.1-5"/>
    <property type="match status" value="1"/>
</dbReference>
<proteinExistence type="inferred from homology"/>
<dbReference type="GeneID" id="29292404"/>
<dbReference type="HAMAP" id="MF_01456">
    <property type="entry name" value="NDH1_NuoK"/>
    <property type="match status" value="1"/>
</dbReference>
<dbReference type="PANTHER" id="PTHR11434">
    <property type="entry name" value="NADH-UBIQUINONE OXIDOREDUCTASE SUBUNIT ND4L"/>
    <property type="match status" value="1"/>
</dbReference>
<reference evidence="8" key="1">
    <citation type="submission" date="2016-07" db="EMBL/GenBank/DDBJ databases">
        <title>Evolution of an obligate endosymbiont from a free-living kinetoplastid protist.</title>
        <authorList>
            <person name="Tanifuji G."/>
            <person name="Curtis B.A."/>
            <person name="Cenci U."/>
            <person name="David V."/>
            <person name="Dean S."/>
            <person name="Fiala I."/>
            <person name="Flegontov P."/>
            <person name="Kelly S."/>
            <person name="Johnson-MacKinnon J."/>
            <person name="Moog D."/>
            <person name="Nakayama T."/>
            <person name="Onodera N.T."/>
            <person name="Inagaki Y."/>
            <person name="Hashimoto T."/>
            <person name="Gull K."/>
            <person name="Lukes J."/>
            <person name="Archibald J.M."/>
        </authorList>
    </citation>
    <scope>NUCLEOTIDE SEQUENCE</scope>
</reference>
<dbReference type="InterPro" id="IPR001133">
    <property type="entry name" value="NADH_UbQ_OxRdtase_chain4L/K"/>
</dbReference>
<comment type="subcellular location">
    <subcellularLocation>
        <location evidence="1">Membrane</location>
        <topology evidence="1">Multi-pass membrane protein</topology>
    </subcellularLocation>
</comment>
<protein>
    <submittedName>
        <fullName evidence="8">NADH dehydrogenase 4L</fullName>
    </submittedName>
</protein>
<evidence type="ECO:0000256" key="2">
    <source>
        <dbReference type="ARBA" id="ARBA00010519"/>
    </source>
</evidence>
<evidence type="ECO:0000256" key="4">
    <source>
        <dbReference type="ARBA" id="ARBA00022692"/>
    </source>
</evidence>
<evidence type="ECO:0000256" key="3">
    <source>
        <dbReference type="ARBA" id="ARBA00022448"/>
    </source>
</evidence>
<evidence type="ECO:0000256" key="5">
    <source>
        <dbReference type="ARBA" id="ARBA00022989"/>
    </source>
</evidence>
<dbReference type="EMBL" id="KX611830">
    <property type="protein sequence ID" value="AOS85542.1"/>
    <property type="molecule type" value="Genomic_DNA"/>
</dbReference>
<evidence type="ECO:0000256" key="1">
    <source>
        <dbReference type="ARBA" id="ARBA00004141"/>
    </source>
</evidence>
<dbReference type="GO" id="GO:0030964">
    <property type="term" value="C:NADH dehydrogenase complex"/>
    <property type="evidence" value="ECO:0007669"/>
    <property type="project" value="TreeGrafter"/>
</dbReference>
<keyword evidence="6 7" id="KW-0472">Membrane</keyword>
<evidence type="ECO:0000256" key="6">
    <source>
        <dbReference type="ARBA" id="ARBA00023136"/>
    </source>
</evidence>
<dbReference type="Gene3D" id="1.10.287.3510">
    <property type="match status" value="1"/>
</dbReference>
<geneLocation type="mitochondrion" evidence="8"/>
<sequence length="118" mass="13429">MFYIFFNYNNTFLNNLICISSYKYITLFIIIFIIGCLGIFVTRQNIIIIIMSIELLLLSANLIFIFLSINMDDLIGQMFAIYVLTIAAAESSIGLALVVVYYRLRGEIGIDYISTIKG</sequence>
<gene>
    <name evidence="8" type="primary">nad4L</name>
</gene>
<keyword evidence="3" id="KW-0813">Transport</keyword>
<dbReference type="InterPro" id="IPR039428">
    <property type="entry name" value="NUOK/Mnh_C1-like"/>
</dbReference>
<dbReference type="GO" id="GO:0042773">
    <property type="term" value="P:ATP synthesis coupled electron transport"/>
    <property type="evidence" value="ECO:0007669"/>
    <property type="project" value="InterPro"/>
</dbReference>
<organism evidence="8">
    <name type="scientific">Paramoeba pemaquidensis</name>
    <dbReference type="NCBI Taxonomy" id="180228"/>
    <lineage>
        <taxon>Eukaryota</taxon>
        <taxon>Amoebozoa</taxon>
        <taxon>Discosea</taxon>
        <taxon>Flabellinia</taxon>
        <taxon>Dactylopodida</taxon>
        <taxon>Paramoebidae</taxon>
        <taxon>Paramoeba</taxon>
    </lineage>
</organism>
<keyword evidence="5 7" id="KW-1133">Transmembrane helix</keyword>
<feature type="transmembrane region" description="Helical" evidence="7">
    <location>
        <begin position="79"/>
        <end position="102"/>
    </location>
</feature>
<keyword evidence="4 7" id="KW-0812">Transmembrane</keyword>